<sequence length="362" mass="39226">MLAIRFLLVGIIILSITGQAFAVDTIPEKLSGWTEKGIVLQNSSNIAWENKPGIAVSGIAKVGGIYYLHYLAGFDGCWNNDGDVNHQALGLATSTDGVNFTKFSGNPVLKPHNFVPVHAHEEGIRTAYIKYLPSKGKFYGYFGVESPGGSQTCDFGANGPSYSCGCDTGVDAQVFLGTSVDGKNWTVEGAVGGTYATNTHEVYAADWVYNGSQFGLYVTVAEGAMGKFASRGSNPLSLSELGGVSALAWGWSGLDAYLHDDNNTVTLIYNPYGGNHPGVNNDNLYFATTSLNDMKNIQNERVITTSGELQNKIFRDGNEWKWYYSDDPSWNINVIKLRTHPLINNVDTVPPNPPQNLKATEQ</sequence>
<evidence type="ECO:0000256" key="1">
    <source>
        <dbReference type="SAM" id="SignalP"/>
    </source>
</evidence>
<dbReference type="SUPFAM" id="SSF75005">
    <property type="entry name" value="Arabinanase/levansucrase/invertase"/>
    <property type="match status" value="1"/>
</dbReference>
<dbReference type="KEGG" id="nneo:PQG83_09665"/>
<dbReference type="RefSeq" id="WP_312748858.1">
    <property type="nucleotide sequence ID" value="NZ_CP116968.1"/>
</dbReference>
<gene>
    <name evidence="2" type="ORF">PQG83_09665</name>
</gene>
<proteinExistence type="predicted"/>
<dbReference type="Gene3D" id="2.115.10.20">
    <property type="entry name" value="Glycosyl hydrolase domain, family 43"/>
    <property type="match status" value="1"/>
</dbReference>
<feature type="chain" id="PRO_5041721742" description="Glycosyl hydrolase family 32 N-terminal domain-containing protein" evidence="1">
    <location>
        <begin position="23"/>
        <end position="362"/>
    </location>
</feature>
<dbReference type="AlphaFoldDB" id="A0AA96GUU2"/>
<feature type="signal peptide" evidence="1">
    <location>
        <begin position="1"/>
        <end position="22"/>
    </location>
</feature>
<protein>
    <recommendedName>
        <fullName evidence="4">Glycosyl hydrolase family 32 N-terminal domain-containing protein</fullName>
    </recommendedName>
</protein>
<dbReference type="InterPro" id="IPR023296">
    <property type="entry name" value="Glyco_hydro_beta-prop_sf"/>
</dbReference>
<reference evidence="2 3" key="1">
    <citation type="submission" date="2023-01" db="EMBL/GenBank/DDBJ databases">
        <title>Cultivation and genomic characterization of new, ubiquitous marine nitrite-oxidizing bacteria from the Nitrospirales.</title>
        <authorList>
            <person name="Mueller A.J."/>
            <person name="Daebeler A."/>
            <person name="Herbold C.W."/>
            <person name="Kirkegaard R.H."/>
            <person name="Daims H."/>
        </authorList>
    </citation>
    <scope>NUCLEOTIDE SEQUENCE [LARGE SCALE GENOMIC DNA]</scope>
    <source>
        <strain evidence="2 3">DK</strain>
    </source>
</reference>
<dbReference type="EMBL" id="CP116968">
    <property type="protein sequence ID" value="WNM64001.1"/>
    <property type="molecule type" value="Genomic_DNA"/>
</dbReference>
<organism evidence="2 3">
    <name type="scientific">Candidatus Nitrospira neomarina</name>
    <dbReference type="NCBI Taxonomy" id="3020899"/>
    <lineage>
        <taxon>Bacteria</taxon>
        <taxon>Pseudomonadati</taxon>
        <taxon>Nitrospirota</taxon>
        <taxon>Nitrospiria</taxon>
        <taxon>Nitrospirales</taxon>
        <taxon>Nitrospiraceae</taxon>
        <taxon>Nitrospira</taxon>
    </lineage>
</organism>
<accession>A0AA96GUU2</accession>
<keyword evidence="3" id="KW-1185">Reference proteome</keyword>
<name>A0AA96GUU2_9BACT</name>
<evidence type="ECO:0000313" key="2">
    <source>
        <dbReference type="EMBL" id="WNM64001.1"/>
    </source>
</evidence>
<keyword evidence="1" id="KW-0732">Signal</keyword>
<evidence type="ECO:0000313" key="3">
    <source>
        <dbReference type="Proteomes" id="UP001302494"/>
    </source>
</evidence>
<dbReference type="Proteomes" id="UP001302494">
    <property type="component" value="Chromosome"/>
</dbReference>
<evidence type="ECO:0008006" key="4">
    <source>
        <dbReference type="Google" id="ProtNLM"/>
    </source>
</evidence>